<dbReference type="Gene3D" id="1.10.490.10">
    <property type="entry name" value="Globins"/>
    <property type="match status" value="1"/>
</dbReference>
<dbReference type="InterPro" id="IPR012292">
    <property type="entry name" value="Globin/Proto"/>
</dbReference>
<feature type="domain" description="Methyl-accepting transducer" evidence="4">
    <location>
        <begin position="184"/>
        <end position="420"/>
    </location>
</feature>
<dbReference type="RefSeq" id="WP_244712938.1">
    <property type="nucleotide sequence ID" value="NZ_CP095073.1"/>
</dbReference>
<dbReference type="EMBL" id="CP095073">
    <property type="protein sequence ID" value="UOQ45977.1"/>
    <property type="molecule type" value="Genomic_DNA"/>
</dbReference>
<dbReference type="InterPro" id="IPR004089">
    <property type="entry name" value="MCPsignal_dom"/>
</dbReference>
<dbReference type="Gene3D" id="1.10.287.950">
    <property type="entry name" value="Methyl-accepting chemotaxis protein"/>
    <property type="match status" value="1"/>
</dbReference>
<dbReference type="SMART" id="SM00283">
    <property type="entry name" value="MA"/>
    <property type="match status" value="1"/>
</dbReference>
<organism evidence="5 6">
    <name type="scientific">Halobacillus salinarum</name>
    <dbReference type="NCBI Taxonomy" id="2932257"/>
    <lineage>
        <taxon>Bacteria</taxon>
        <taxon>Bacillati</taxon>
        <taxon>Bacillota</taxon>
        <taxon>Bacilli</taxon>
        <taxon>Bacillales</taxon>
        <taxon>Bacillaceae</taxon>
        <taxon>Halobacillus</taxon>
    </lineage>
</organism>
<accession>A0ABY4EQM9</accession>
<dbReference type="PROSITE" id="PS50111">
    <property type="entry name" value="CHEMOTAXIS_TRANSDUC_2"/>
    <property type="match status" value="1"/>
</dbReference>
<dbReference type="Pfam" id="PF00015">
    <property type="entry name" value="MCPsignal"/>
    <property type="match status" value="1"/>
</dbReference>
<protein>
    <submittedName>
        <fullName evidence="5">Globin-coupled sensor protein</fullName>
    </submittedName>
</protein>
<dbReference type="InterPro" id="IPR039379">
    <property type="entry name" value="Protoglobin_sensor_dom"/>
</dbReference>
<dbReference type="PANTHER" id="PTHR32089:SF118">
    <property type="entry name" value="HEME-BASED AEROTACTIC TRANSDUCER HEMAT"/>
    <property type="match status" value="1"/>
</dbReference>
<keyword evidence="3" id="KW-0175">Coiled coil</keyword>
<feature type="coiled-coil region" evidence="3">
    <location>
        <begin position="177"/>
        <end position="222"/>
    </location>
</feature>
<evidence type="ECO:0000259" key="4">
    <source>
        <dbReference type="PROSITE" id="PS50111"/>
    </source>
</evidence>
<evidence type="ECO:0000256" key="2">
    <source>
        <dbReference type="PROSITE-ProRule" id="PRU00284"/>
    </source>
</evidence>
<evidence type="ECO:0000256" key="1">
    <source>
        <dbReference type="ARBA" id="ARBA00023224"/>
    </source>
</evidence>
<dbReference type="Pfam" id="PF11563">
    <property type="entry name" value="Protoglobin"/>
    <property type="match status" value="1"/>
</dbReference>
<dbReference type="Proteomes" id="UP000831787">
    <property type="component" value="Chromosome"/>
</dbReference>
<gene>
    <name evidence="5" type="ORF">MUN89_08670</name>
</gene>
<dbReference type="CDD" id="cd01068">
    <property type="entry name" value="globin_sensor"/>
    <property type="match status" value="1"/>
</dbReference>
<dbReference type="CDD" id="cd11386">
    <property type="entry name" value="MCP_signal"/>
    <property type="match status" value="1"/>
</dbReference>
<evidence type="ECO:0000313" key="5">
    <source>
        <dbReference type="EMBL" id="UOQ45977.1"/>
    </source>
</evidence>
<name>A0ABY4EQM9_9BACI</name>
<proteinExistence type="predicted"/>
<reference evidence="5 6" key="1">
    <citation type="submission" date="2022-04" db="EMBL/GenBank/DDBJ databases">
        <title>Halobacillus sp. isolated from saltern.</title>
        <authorList>
            <person name="Won M."/>
            <person name="Lee C.-M."/>
            <person name="Woen H.-Y."/>
            <person name="Kwon S.-W."/>
        </authorList>
    </citation>
    <scope>NUCLEOTIDE SEQUENCE [LARGE SCALE GENOMIC DNA]</scope>
    <source>
        <strain evidence="5 6">SSBR10-3</strain>
    </source>
</reference>
<dbReference type="InterPro" id="IPR009050">
    <property type="entry name" value="Globin-like_sf"/>
</dbReference>
<keyword evidence="6" id="KW-1185">Reference proteome</keyword>
<keyword evidence="1 2" id="KW-0807">Transducer</keyword>
<sequence length="433" mass="49065">MFQIFAPQKKESRLHSRLDLTNDCTFEVKKASELEKQLRMIHFTAEDLNVLKSLQPILKPHIPKMVDQFYKNLENQPLLMEIIESHSSVTKLKETLTKHIHEMFNGILDDAFIEKRSRIASIHLQIGLQPKWYMCAFQDLMVSLLSIFSEELTLYDDYRKAVRSTTKILNLEQQIVLEIYEHENLKLQEKAAEEKELAYRTIDEMAEELAAISQQASASTEQLTEQTEKILKDSQTGAQIAIQVEGQSADGKNQLDHQQKQMMLIQDSIKQITEEMNALRGVAEEISKIVTIVSSIAEQTNLLSLNASIEAARAGEHGKGFTVVANEVRKLSEQTKSSVSEVSELILSTNNQIQKVSHNVGEIDHLIVDGTENIHQINRFFTEIVEAMGQNKQNNEGIENELKTFSQVITEINDAVTQVADSSQQLTDVTSQT</sequence>
<evidence type="ECO:0000313" key="6">
    <source>
        <dbReference type="Proteomes" id="UP000831787"/>
    </source>
</evidence>
<dbReference type="SUPFAM" id="SSF58104">
    <property type="entry name" value="Methyl-accepting chemotaxis protein (MCP) signaling domain"/>
    <property type="match status" value="1"/>
</dbReference>
<dbReference type="SUPFAM" id="SSF46458">
    <property type="entry name" value="Globin-like"/>
    <property type="match status" value="1"/>
</dbReference>
<evidence type="ECO:0000256" key="3">
    <source>
        <dbReference type="SAM" id="Coils"/>
    </source>
</evidence>
<dbReference type="InterPro" id="IPR044398">
    <property type="entry name" value="Globin-sensor_dom"/>
</dbReference>
<dbReference type="PANTHER" id="PTHR32089">
    <property type="entry name" value="METHYL-ACCEPTING CHEMOTAXIS PROTEIN MCPB"/>
    <property type="match status" value="1"/>
</dbReference>